<dbReference type="GO" id="GO:0012505">
    <property type="term" value="C:endomembrane system"/>
    <property type="evidence" value="ECO:0007669"/>
    <property type="project" value="UniProtKB-SubCell"/>
</dbReference>
<dbReference type="Proteomes" id="UP000074310">
    <property type="component" value="Unassembled WGS sequence"/>
</dbReference>
<feature type="transmembrane region" description="Helical" evidence="5">
    <location>
        <begin position="112"/>
        <end position="130"/>
    </location>
</feature>
<dbReference type="InterPro" id="IPR053934">
    <property type="entry name" value="HTTM_dom"/>
</dbReference>
<evidence type="ECO:0000256" key="2">
    <source>
        <dbReference type="ARBA" id="ARBA00022692"/>
    </source>
</evidence>
<evidence type="ECO:0000259" key="6">
    <source>
        <dbReference type="SMART" id="SM00752"/>
    </source>
</evidence>
<proteinExistence type="predicted"/>
<feature type="transmembrane region" description="Helical" evidence="5">
    <location>
        <begin position="192"/>
        <end position="212"/>
    </location>
</feature>
<evidence type="ECO:0000313" key="7">
    <source>
        <dbReference type="EMBL" id="KTT76807.1"/>
    </source>
</evidence>
<feature type="transmembrane region" description="Helical" evidence="5">
    <location>
        <begin position="89"/>
        <end position="106"/>
    </location>
</feature>
<feature type="transmembrane region" description="Helical" evidence="5">
    <location>
        <begin position="167"/>
        <end position="186"/>
    </location>
</feature>
<dbReference type="SMART" id="SM00752">
    <property type="entry name" value="HTTM"/>
    <property type="match status" value="1"/>
</dbReference>
<feature type="domain" description="HTTM-like" evidence="6">
    <location>
        <begin position="1"/>
        <end position="231"/>
    </location>
</feature>
<evidence type="ECO:0000256" key="1">
    <source>
        <dbReference type="ARBA" id="ARBA00004127"/>
    </source>
</evidence>
<accession>A0A147IAH4</accession>
<keyword evidence="8" id="KW-1185">Reference proteome</keyword>
<organism evidence="7 8">
    <name type="scientific">Sphingomonas endophytica</name>
    <dbReference type="NCBI Taxonomy" id="869719"/>
    <lineage>
        <taxon>Bacteria</taxon>
        <taxon>Pseudomonadati</taxon>
        <taxon>Pseudomonadota</taxon>
        <taxon>Alphaproteobacteria</taxon>
        <taxon>Sphingomonadales</taxon>
        <taxon>Sphingomonadaceae</taxon>
        <taxon>Sphingomonas</taxon>
    </lineage>
</organism>
<feature type="transmembrane region" description="Helical" evidence="5">
    <location>
        <begin position="38"/>
        <end position="56"/>
    </location>
</feature>
<dbReference type="PATRIC" id="fig|869719.3.peg.203"/>
<name>A0A147IAH4_9SPHN</name>
<gene>
    <name evidence="7" type="ORF">NS334_00975</name>
</gene>
<evidence type="ECO:0000256" key="4">
    <source>
        <dbReference type="ARBA" id="ARBA00023136"/>
    </source>
</evidence>
<protein>
    <submittedName>
        <fullName evidence="7">Membrane protein</fullName>
    </submittedName>
</protein>
<evidence type="ECO:0000313" key="8">
    <source>
        <dbReference type="Proteomes" id="UP000074310"/>
    </source>
</evidence>
<evidence type="ECO:0000256" key="5">
    <source>
        <dbReference type="SAM" id="Phobius"/>
    </source>
</evidence>
<keyword evidence="2 5" id="KW-0812">Transmembrane</keyword>
<comment type="subcellular location">
    <subcellularLocation>
        <location evidence="1">Endomembrane system</location>
        <topology evidence="1">Multi-pass membrane protein</topology>
    </subcellularLocation>
</comment>
<comment type="caution">
    <text evidence="7">The sequence shown here is derived from an EMBL/GenBank/DDBJ whole genome shotgun (WGS) entry which is preliminary data.</text>
</comment>
<dbReference type="InterPro" id="IPR011020">
    <property type="entry name" value="HTTM-like"/>
</dbReference>
<feature type="transmembrane region" description="Helical" evidence="5">
    <location>
        <begin position="62"/>
        <end position="82"/>
    </location>
</feature>
<dbReference type="EMBL" id="LDTB01000001">
    <property type="protein sequence ID" value="KTT76807.1"/>
    <property type="molecule type" value="Genomic_DNA"/>
</dbReference>
<sequence length="236" mass="25880">MTSDAALTLTTAMMAAAFIQQSLEHLSPAARPAERRLFALRLLLSVLLFAGSIGIAGPDPRLLTVALVALHLLILPFFNGPYNGGADRMSLLLLLCVTAAWIAPAARWRDLALGYLGMQLLLSYFLSGWVKVVNAEWRNGGALRDVFLFSAYPAGENIRRWADRPGVLRWASWSVIGLELLFPLAFLSRPTLIAALAIAALFHAANACLFGLNRFFWIWICAYPSILWLQGRVIGG</sequence>
<evidence type="ECO:0000256" key="3">
    <source>
        <dbReference type="ARBA" id="ARBA00022989"/>
    </source>
</evidence>
<keyword evidence="3 5" id="KW-1133">Transmembrane helix</keyword>
<dbReference type="Pfam" id="PF05090">
    <property type="entry name" value="HTTM"/>
    <property type="match status" value="1"/>
</dbReference>
<keyword evidence="4 5" id="KW-0472">Membrane</keyword>
<dbReference type="AlphaFoldDB" id="A0A147IAH4"/>
<reference evidence="7 8" key="1">
    <citation type="journal article" date="2016" name="Front. Microbiol.">
        <title>Genomic Resource of Rice Seed Associated Bacteria.</title>
        <authorList>
            <person name="Midha S."/>
            <person name="Bansal K."/>
            <person name="Sharma S."/>
            <person name="Kumar N."/>
            <person name="Patil P.P."/>
            <person name="Chaudhry V."/>
            <person name="Patil P.B."/>
        </authorList>
    </citation>
    <scope>NUCLEOTIDE SEQUENCE [LARGE SCALE GENOMIC DNA]</scope>
    <source>
        <strain evidence="7 8">NS334</strain>
    </source>
</reference>